<evidence type="ECO:0000313" key="3">
    <source>
        <dbReference type="EMBL" id="MBI3014312.1"/>
    </source>
</evidence>
<sequence>GTDFLRHLRRQGSTTPAILMTGETSEKLIREARRVGAFAVILKPFRAETVRAVVKKALEASGILDPYDY</sequence>
<evidence type="ECO:0000313" key="4">
    <source>
        <dbReference type="Proteomes" id="UP000741360"/>
    </source>
</evidence>
<name>A0A932GP38_UNCTE</name>
<accession>A0A932GP38</accession>
<dbReference type="EMBL" id="JACPSX010000083">
    <property type="protein sequence ID" value="MBI3014312.1"/>
    <property type="molecule type" value="Genomic_DNA"/>
</dbReference>
<dbReference type="Pfam" id="PF00072">
    <property type="entry name" value="Response_reg"/>
    <property type="match status" value="1"/>
</dbReference>
<proteinExistence type="predicted"/>
<dbReference type="SUPFAM" id="SSF52172">
    <property type="entry name" value="CheY-like"/>
    <property type="match status" value="1"/>
</dbReference>
<feature type="non-terminal residue" evidence="3">
    <location>
        <position position="1"/>
    </location>
</feature>
<dbReference type="GO" id="GO:0000160">
    <property type="term" value="P:phosphorelay signal transduction system"/>
    <property type="evidence" value="ECO:0007669"/>
    <property type="project" value="InterPro"/>
</dbReference>
<dbReference type="CDD" id="cd00156">
    <property type="entry name" value="REC"/>
    <property type="match status" value="1"/>
</dbReference>
<feature type="domain" description="Response regulatory" evidence="2">
    <location>
        <begin position="1"/>
        <end position="58"/>
    </location>
</feature>
<dbReference type="Proteomes" id="UP000741360">
    <property type="component" value="Unassembled WGS sequence"/>
</dbReference>
<dbReference type="PROSITE" id="PS50110">
    <property type="entry name" value="RESPONSE_REGULATORY"/>
    <property type="match status" value="1"/>
</dbReference>
<gene>
    <name evidence="3" type="ORF">HYY65_04415</name>
</gene>
<dbReference type="Gene3D" id="3.40.50.2300">
    <property type="match status" value="1"/>
</dbReference>
<evidence type="ECO:0000256" key="1">
    <source>
        <dbReference type="PROSITE-ProRule" id="PRU00169"/>
    </source>
</evidence>
<comment type="caution">
    <text evidence="3">The sequence shown here is derived from an EMBL/GenBank/DDBJ whole genome shotgun (WGS) entry which is preliminary data.</text>
</comment>
<dbReference type="AlphaFoldDB" id="A0A932GP38"/>
<reference evidence="3" key="1">
    <citation type="submission" date="2020-07" db="EMBL/GenBank/DDBJ databases">
        <title>Huge and variable diversity of episymbiotic CPR bacteria and DPANN archaea in groundwater ecosystems.</title>
        <authorList>
            <person name="He C.Y."/>
            <person name="Keren R."/>
            <person name="Whittaker M."/>
            <person name="Farag I.F."/>
            <person name="Doudna J."/>
            <person name="Cate J.H.D."/>
            <person name="Banfield J.F."/>
        </authorList>
    </citation>
    <scope>NUCLEOTIDE SEQUENCE</scope>
    <source>
        <strain evidence="3">NC_groundwater_717_Ag_S-0.2um_59_8</strain>
    </source>
</reference>
<comment type="caution">
    <text evidence="1">Lacks conserved residue(s) required for the propagation of feature annotation.</text>
</comment>
<evidence type="ECO:0000259" key="2">
    <source>
        <dbReference type="PROSITE" id="PS50110"/>
    </source>
</evidence>
<organism evidence="3 4">
    <name type="scientific">Tectimicrobiota bacterium</name>
    <dbReference type="NCBI Taxonomy" id="2528274"/>
    <lineage>
        <taxon>Bacteria</taxon>
        <taxon>Pseudomonadati</taxon>
        <taxon>Nitrospinota/Tectimicrobiota group</taxon>
        <taxon>Candidatus Tectimicrobiota</taxon>
    </lineage>
</organism>
<protein>
    <submittedName>
        <fullName evidence="3">Response regulator</fullName>
    </submittedName>
</protein>
<dbReference type="InterPro" id="IPR011006">
    <property type="entry name" value="CheY-like_superfamily"/>
</dbReference>
<dbReference type="InterPro" id="IPR001789">
    <property type="entry name" value="Sig_transdc_resp-reg_receiver"/>
</dbReference>